<evidence type="ECO:0000313" key="2">
    <source>
        <dbReference type="EMBL" id="MFH6771703.1"/>
    </source>
</evidence>
<name>A0ABW7N143_9FLAO</name>
<dbReference type="EMBL" id="JBAWKB010000002">
    <property type="protein sequence ID" value="MFH6771703.1"/>
    <property type="molecule type" value="Genomic_DNA"/>
</dbReference>
<dbReference type="PANTHER" id="PTHR15020:SF50">
    <property type="entry name" value="UPF0659 PROTEIN YMR090W"/>
    <property type="match status" value="1"/>
</dbReference>
<sequence>MENILVAGAHGNVGKRIINLLKNSQYFTPIALARKDEYVEDFKKDHVKVVKGDITSDIDHAFHAIDKVIFAAGSGGERLTEVDENGAKNMIKAASKAQVKKFVMLSSMGAEHPEKADQLQDYLKAKHKADEFLKESGLKYTIVRPGHLTNEKGTGKIKLDLKLNEHGHISRDDVAQTLVRALQDDAPKNVTFEILQGETLIGKALSEVQ</sequence>
<protein>
    <submittedName>
        <fullName evidence="2">SDR family oxidoreductase</fullName>
    </submittedName>
</protein>
<feature type="domain" description="NAD(P)-binding" evidence="1">
    <location>
        <begin position="8"/>
        <end position="184"/>
    </location>
</feature>
<dbReference type="CDD" id="cd05243">
    <property type="entry name" value="SDR_a5"/>
    <property type="match status" value="1"/>
</dbReference>
<dbReference type="Proteomes" id="UP001610100">
    <property type="component" value="Unassembled WGS sequence"/>
</dbReference>
<keyword evidence="3" id="KW-1185">Reference proteome</keyword>
<dbReference type="InterPro" id="IPR016040">
    <property type="entry name" value="NAD(P)-bd_dom"/>
</dbReference>
<dbReference type="Pfam" id="PF13460">
    <property type="entry name" value="NAD_binding_10"/>
    <property type="match status" value="1"/>
</dbReference>
<dbReference type="InterPro" id="IPR036291">
    <property type="entry name" value="NAD(P)-bd_dom_sf"/>
</dbReference>
<evidence type="ECO:0000313" key="3">
    <source>
        <dbReference type="Proteomes" id="UP001610100"/>
    </source>
</evidence>
<dbReference type="RefSeq" id="WP_344740868.1">
    <property type="nucleotide sequence ID" value="NZ_BAABAY010000002.1"/>
</dbReference>
<accession>A0ABW7N143</accession>
<organism evidence="2 3">
    <name type="scientific">Gaetbulibacter aestuarii</name>
    <dbReference type="NCBI Taxonomy" id="1502358"/>
    <lineage>
        <taxon>Bacteria</taxon>
        <taxon>Pseudomonadati</taxon>
        <taxon>Bacteroidota</taxon>
        <taxon>Flavobacteriia</taxon>
        <taxon>Flavobacteriales</taxon>
        <taxon>Flavobacteriaceae</taxon>
        <taxon>Gaetbulibacter</taxon>
    </lineage>
</organism>
<evidence type="ECO:0000259" key="1">
    <source>
        <dbReference type="Pfam" id="PF13460"/>
    </source>
</evidence>
<dbReference type="SUPFAM" id="SSF51735">
    <property type="entry name" value="NAD(P)-binding Rossmann-fold domains"/>
    <property type="match status" value="1"/>
</dbReference>
<comment type="caution">
    <text evidence="2">The sequence shown here is derived from an EMBL/GenBank/DDBJ whole genome shotgun (WGS) entry which is preliminary data.</text>
</comment>
<reference evidence="2 3" key="1">
    <citation type="submission" date="2024-02" db="EMBL/GenBank/DDBJ databases">
        <title>A Gaetbulibacter species isolated from tidal flats and genomic insights of their niches.</title>
        <authorList>
            <person name="Ye Y."/>
        </authorList>
    </citation>
    <scope>NUCLEOTIDE SEQUENCE [LARGE SCALE GENOMIC DNA]</scope>
    <source>
        <strain evidence="2 3">KYW382</strain>
    </source>
</reference>
<proteinExistence type="predicted"/>
<dbReference type="Gene3D" id="3.40.50.720">
    <property type="entry name" value="NAD(P)-binding Rossmann-like Domain"/>
    <property type="match status" value="1"/>
</dbReference>
<dbReference type="PANTHER" id="PTHR15020">
    <property type="entry name" value="FLAVIN REDUCTASE-RELATED"/>
    <property type="match status" value="1"/>
</dbReference>
<gene>
    <name evidence="2" type="ORF">V8G58_07125</name>
</gene>